<keyword evidence="1 3" id="KW-0732">Signal</keyword>
<organism evidence="5 6">
    <name type="scientific">Kitasatospora paranensis</name>
    <dbReference type="NCBI Taxonomy" id="258053"/>
    <lineage>
        <taxon>Bacteria</taxon>
        <taxon>Bacillati</taxon>
        <taxon>Actinomycetota</taxon>
        <taxon>Actinomycetes</taxon>
        <taxon>Kitasatosporales</taxon>
        <taxon>Streptomycetaceae</taxon>
        <taxon>Kitasatospora</taxon>
    </lineage>
</organism>
<evidence type="ECO:0000259" key="4">
    <source>
        <dbReference type="Pfam" id="PF11611"/>
    </source>
</evidence>
<feature type="compositionally biased region" description="Low complexity" evidence="2">
    <location>
        <begin position="192"/>
        <end position="208"/>
    </location>
</feature>
<evidence type="ECO:0000313" key="5">
    <source>
        <dbReference type="EMBL" id="MFC7182411.1"/>
    </source>
</evidence>
<proteinExistence type="predicted"/>
<evidence type="ECO:0000256" key="2">
    <source>
        <dbReference type="SAM" id="MobiDB-lite"/>
    </source>
</evidence>
<dbReference type="InterPro" id="IPR029051">
    <property type="entry name" value="DUF4352"/>
</dbReference>
<gene>
    <name evidence="5" type="ORF">ACFQMG_22950</name>
</gene>
<feature type="signal peptide" evidence="3">
    <location>
        <begin position="1"/>
        <end position="25"/>
    </location>
</feature>
<feature type="region of interest" description="Disordered" evidence="2">
    <location>
        <begin position="36"/>
        <end position="57"/>
    </location>
</feature>
<dbReference type="EMBL" id="JBHTAJ010000046">
    <property type="protein sequence ID" value="MFC7182411.1"/>
    <property type="molecule type" value="Genomic_DNA"/>
</dbReference>
<feature type="domain" description="DUF4352" evidence="4">
    <location>
        <begin position="68"/>
        <end position="178"/>
    </location>
</feature>
<reference evidence="6" key="1">
    <citation type="journal article" date="2019" name="Int. J. Syst. Evol. Microbiol.">
        <title>The Global Catalogue of Microorganisms (GCM) 10K type strain sequencing project: providing services to taxonomists for standard genome sequencing and annotation.</title>
        <authorList>
            <consortium name="The Broad Institute Genomics Platform"/>
            <consortium name="The Broad Institute Genome Sequencing Center for Infectious Disease"/>
            <person name="Wu L."/>
            <person name="Ma J."/>
        </authorList>
    </citation>
    <scope>NUCLEOTIDE SEQUENCE [LARGE SCALE GENOMIC DNA]</scope>
    <source>
        <strain evidence="6">CGMCC 1.12859</strain>
    </source>
</reference>
<name>A0ABW2G2W5_9ACTN</name>
<accession>A0ABW2G2W5</accession>
<evidence type="ECO:0000313" key="6">
    <source>
        <dbReference type="Proteomes" id="UP001596435"/>
    </source>
</evidence>
<dbReference type="PROSITE" id="PS51257">
    <property type="entry name" value="PROKAR_LIPOPROTEIN"/>
    <property type="match status" value="1"/>
</dbReference>
<dbReference type="RefSeq" id="WP_345705622.1">
    <property type="nucleotide sequence ID" value="NZ_BAABKV010000001.1"/>
</dbReference>
<feature type="region of interest" description="Disordered" evidence="2">
    <location>
        <begin position="188"/>
        <end position="208"/>
    </location>
</feature>
<dbReference type="Gene3D" id="2.60.40.1240">
    <property type="match status" value="1"/>
</dbReference>
<dbReference type="Proteomes" id="UP001596435">
    <property type="component" value="Unassembled WGS sequence"/>
</dbReference>
<comment type="caution">
    <text evidence="5">The sequence shown here is derived from an EMBL/GenBank/DDBJ whole genome shotgun (WGS) entry which is preliminary data.</text>
</comment>
<dbReference type="InterPro" id="IPR029050">
    <property type="entry name" value="Immunoprotect_excell_Ig-like"/>
</dbReference>
<dbReference type="Pfam" id="PF11611">
    <property type="entry name" value="DUF4352"/>
    <property type="match status" value="1"/>
</dbReference>
<protein>
    <submittedName>
        <fullName evidence="5">DUF4352 domain-containing protein</fullName>
    </submittedName>
</protein>
<evidence type="ECO:0000256" key="3">
    <source>
        <dbReference type="SAM" id="SignalP"/>
    </source>
</evidence>
<evidence type="ECO:0000256" key="1">
    <source>
        <dbReference type="ARBA" id="ARBA00022729"/>
    </source>
</evidence>
<feature type="chain" id="PRO_5046950861" evidence="3">
    <location>
        <begin position="26"/>
        <end position="313"/>
    </location>
</feature>
<sequence>MRRTSALRALLGSAAAVLAVLVAAAGCGSPSVVTRPVTGSPSGGGSSAAPSGPARAQVGDTVELRGTAQGARMAVTVTSVVDPANPANDIGSPSPGRKLVAVQFRLRNTGSTTYSDAPSNGAEVVDDQGQGFNATVTTTVTSGQAFPAGVHLAPGDSALGFVVFDLPVTSRPARVQFTLDSGLADRTGQWSVPATPTTGGPATPAGPTTTVTRTAPAATTAPGARQVVEEYYAAIDARDYRRAWDLGGRNLSPSYRAFVAGFAGTAADTLTVTGARGDTVDVVLDALGTDGSHRFYTGSYTVRGGVIVAASLR</sequence>
<keyword evidence="6" id="KW-1185">Reference proteome</keyword>